<accession>A0A518BNA6</accession>
<feature type="domain" description="Glycosyltransferase 2-like" evidence="3">
    <location>
        <begin position="10"/>
        <end position="89"/>
    </location>
</feature>
<evidence type="ECO:0000256" key="1">
    <source>
        <dbReference type="ARBA" id="ARBA00038494"/>
    </source>
</evidence>
<reference evidence="4 5" key="1">
    <citation type="submission" date="2019-02" db="EMBL/GenBank/DDBJ databases">
        <title>Deep-cultivation of Planctomycetes and their phenomic and genomic characterization uncovers novel biology.</title>
        <authorList>
            <person name="Wiegand S."/>
            <person name="Jogler M."/>
            <person name="Boedeker C."/>
            <person name="Pinto D."/>
            <person name="Vollmers J."/>
            <person name="Rivas-Marin E."/>
            <person name="Kohn T."/>
            <person name="Peeters S.H."/>
            <person name="Heuer A."/>
            <person name="Rast P."/>
            <person name="Oberbeckmann S."/>
            <person name="Bunk B."/>
            <person name="Jeske O."/>
            <person name="Meyerdierks A."/>
            <person name="Storesund J.E."/>
            <person name="Kallscheuer N."/>
            <person name="Luecker S."/>
            <person name="Lage O.M."/>
            <person name="Pohl T."/>
            <person name="Merkel B.J."/>
            <person name="Hornburger P."/>
            <person name="Mueller R.-W."/>
            <person name="Bruemmer F."/>
            <person name="Labrenz M."/>
            <person name="Spormann A.M."/>
            <person name="Op den Camp H."/>
            <person name="Overmann J."/>
            <person name="Amann R."/>
            <person name="Jetten M.S.M."/>
            <person name="Mascher T."/>
            <person name="Medema M.H."/>
            <person name="Devos D.P."/>
            <person name="Kaster A.-K."/>
            <person name="Ovreas L."/>
            <person name="Rohde M."/>
            <person name="Galperin M.Y."/>
            <person name="Jogler C."/>
        </authorList>
    </citation>
    <scope>NUCLEOTIDE SEQUENCE [LARGE SCALE GENOMIC DNA]</scope>
    <source>
        <strain evidence="4 5">Pla133</strain>
    </source>
</reference>
<dbReference type="SUPFAM" id="SSF53448">
    <property type="entry name" value="Nucleotide-diphospho-sugar transferases"/>
    <property type="match status" value="1"/>
</dbReference>
<dbReference type="AlphaFoldDB" id="A0A518BNA6"/>
<evidence type="ECO:0000313" key="4">
    <source>
        <dbReference type="EMBL" id="QDU68451.1"/>
    </source>
</evidence>
<proteinExistence type="inferred from homology"/>
<evidence type="ECO:0000259" key="3">
    <source>
        <dbReference type="Pfam" id="PF00535"/>
    </source>
</evidence>
<dbReference type="CDD" id="cd02511">
    <property type="entry name" value="Beta4Glucosyltransferase"/>
    <property type="match status" value="1"/>
</dbReference>
<feature type="region of interest" description="Disordered" evidence="2">
    <location>
        <begin position="250"/>
        <end position="271"/>
    </location>
</feature>
<evidence type="ECO:0000313" key="5">
    <source>
        <dbReference type="Proteomes" id="UP000316921"/>
    </source>
</evidence>
<dbReference type="Pfam" id="PF00535">
    <property type="entry name" value="Glycos_transf_2"/>
    <property type="match status" value="1"/>
</dbReference>
<sequence>MTAPQPLTGVVVTLNEEDRLADCLRSLDFCDELLVIDSHSTDRTRELAAEFGAQVIERDWPGFMAQKEFGTRAAQNDWVLFLDADERLSATLRDEIVALRAEGFPARAGWRMPRTTSYLGAWIRHGTWTPDLQLRLFDRRRGHYGGTDPHAYVVVDGPVGRLAGTILHDTYRNLGEHLAIIDRYTEVAAERMSEKGRRARPSDLVLRPAVHFLRAYLFKLGFLDGWRGLLLAYLGAHYVRLKYARLMARQRSRPTPRPDDACPGTFGASPD</sequence>
<keyword evidence="5" id="KW-1185">Reference proteome</keyword>
<dbReference type="KEGG" id="pbap:Pla133_35480"/>
<name>A0A518BNA6_9BACT</name>
<comment type="similarity">
    <text evidence="1">Belongs to the glycosyltransferase 2 family. WaaE/KdtX subfamily.</text>
</comment>
<organism evidence="4 5">
    <name type="scientific">Engelhardtia mirabilis</name>
    <dbReference type="NCBI Taxonomy" id="2528011"/>
    <lineage>
        <taxon>Bacteria</taxon>
        <taxon>Pseudomonadati</taxon>
        <taxon>Planctomycetota</taxon>
        <taxon>Planctomycetia</taxon>
        <taxon>Planctomycetia incertae sedis</taxon>
        <taxon>Engelhardtia</taxon>
    </lineage>
</organism>
<dbReference type="EMBL" id="CP036287">
    <property type="protein sequence ID" value="QDU68451.1"/>
    <property type="molecule type" value="Genomic_DNA"/>
</dbReference>
<dbReference type="PANTHER" id="PTHR43630">
    <property type="entry name" value="POLY-BETA-1,6-N-ACETYL-D-GLUCOSAMINE SYNTHASE"/>
    <property type="match status" value="1"/>
</dbReference>
<dbReference type="Proteomes" id="UP000316921">
    <property type="component" value="Chromosome"/>
</dbReference>
<keyword evidence="4" id="KW-0808">Transferase</keyword>
<protein>
    <submittedName>
        <fullName evidence="4">Glycosyl transferase family 2</fullName>
    </submittedName>
</protein>
<gene>
    <name evidence="4" type="ORF">Pla133_35480</name>
</gene>
<evidence type="ECO:0000256" key="2">
    <source>
        <dbReference type="SAM" id="MobiDB-lite"/>
    </source>
</evidence>
<dbReference type="GO" id="GO:0016740">
    <property type="term" value="F:transferase activity"/>
    <property type="evidence" value="ECO:0007669"/>
    <property type="project" value="UniProtKB-KW"/>
</dbReference>
<dbReference type="Gene3D" id="3.90.550.10">
    <property type="entry name" value="Spore Coat Polysaccharide Biosynthesis Protein SpsA, Chain A"/>
    <property type="match status" value="1"/>
</dbReference>
<dbReference type="InterPro" id="IPR001173">
    <property type="entry name" value="Glyco_trans_2-like"/>
</dbReference>
<dbReference type="RefSeq" id="WP_419191651.1">
    <property type="nucleotide sequence ID" value="NZ_CP036287.1"/>
</dbReference>
<dbReference type="InterPro" id="IPR029044">
    <property type="entry name" value="Nucleotide-diphossugar_trans"/>
</dbReference>
<dbReference type="PANTHER" id="PTHR43630:SF2">
    <property type="entry name" value="GLYCOSYLTRANSFERASE"/>
    <property type="match status" value="1"/>
</dbReference>